<evidence type="ECO:0000256" key="1">
    <source>
        <dbReference type="SAM" id="MobiDB-lite"/>
    </source>
</evidence>
<dbReference type="RefSeq" id="XP_007718542.1">
    <property type="nucleotide sequence ID" value="XM_007720352.1"/>
</dbReference>
<dbReference type="AlphaFoldDB" id="W6Y759"/>
<dbReference type="eggNOG" id="ENOG502R2G0">
    <property type="taxonomic scope" value="Eukaryota"/>
</dbReference>
<dbReference type="Proteomes" id="UP000053841">
    <property type="component" value="Unassembled WGS sequence"/>
</dbReference>
<feature type="compositionally biased region" description="Polar residues" evidence="1">
    <location>
        <begin position="1"/>
        <end position="15"/>
    </location>
</feature>
<dbReference type="HOGENOM" id="CLU_165609_0_0_1"/>
<dbReference type="EMBL" id="KI964991">
    <property type="protein sequence ID" value="EUC27156.1"/>
    <property type="molecule type" value="Genomic_DNA"/>
</dbReference>
<reference evidence="2 3" key="1">
    <citation type="journal article" date="2013" name="PLoS Genet.">
        <title>Comparative genome structure, secondary metabolite, and effector coding capacity across Cochliobolus pathogens.</title>
        <authorList>
            <person name="Condon B.J."/>
            <person name="Leng Y."/>
            <person name="Wu D."/>
            <person name="Bushley K.E."/>
            <person name="Ohm R.A."/>
            <person name="Otillar R."/>
            <person name="Martin J."/>
            <person name="Schackwitz W."/>
            <person name="Grimwood J."/>
            <person name="MohdZainudin N."/>
            <person name="Xue C."/>
            <person name="Wang R."/>
            <person name="Manning V.A."/>
            <person name="Dhillon B."/>
            <person name="Tu Z.J."/>
            <person name="Steffenson B.J."/>
            <person name="Salamov A."/>
            <person name="Sun H."/>
            <person name="Lowry S."/>
            <person name="LaButti K."/>
            <person name="Han J."/>
            <person name="Copeland A."/>
            <person name="Lindquist E."/>
            <person name="Barry K."/>
            <person name="Schmutz J."/>
            <person name="Baker S.E."/>
            <person name="Ciuffetti L.M."/>
            <person name="Grigoriev I.V."/>
            <person name="Zhong S."/>
            <person name="Turgeon B.G."/>
        </authorList>
    </citation>
    <scope>NUCLEOTIDE SEQUENCE [LARGE SCALE GENOMIC DNA]</scope>
    <source>
        <strain evidence="2 3">26-R-13</strain>
    </source>
</reference>
<sequence length="95" mass="10729">MSMSATTTPRTSTDKLNPWKSLSSATSISSSTCGSTLKEPSKTRSLWISIKRHTREHHESLNAAYATYYGQGSHLDEHRDGRNQELWRYRRGGDA</sequence>
<evidence type="ECO:0000313" key="3">
    <source>
        <dbReference type="Proteomes" id="UP000053841"/>
    </source>
</evidence>
<gene>
    <name evidence="2" type="ORF">COCCADRAFT_112443</name>
</gene>
<evidence type="ECO:0000313" key="2">
    <source>
        <dbReference type="EMBL" id="EUC27156.1"/>
    </source>
</evidence>
<dbReference type="KEGG" id="bze:COCCADRAFT_112443"/>
<dbReference type="GeneID" id="19144451"/>
<dbReference type="OrthoDB" id="3783571at2759"/>
<protein>
    <submittedName>
        <fullName evidence="2">Uncharacterized protein</fullName>
    </submittedName>
</protein>
<organism evidence="2 3">
    <name type="scientific">Cochliobolus carbonum (strain 26-R-13)</name>
    <name type="common">Maize leaf spot fungus</name>
    <name type="synonym">Bipolaris zeicola</name>
    <dbReference type="NCBI Taxonomy" id="930089"/>
    <lineage>
        <taxon>Eukaryota</taxon>
        <taxon>Fungi</taxon>
        <taxon>Dikarya</taxon>
        <taxon>Ascomycota</taxon>
        <taxon>Pezizomycotina</taxon>
        <taxon>Dothideomycetes</taxon>
        <taxon>Pleosporomycetidae</taxon>
        <taxon>Pleosporales</taxon>
        <taxon>Pleosporineae</taxon>
        <taxon>Pleosporaceae</taxon>
        <taxon>Bipolaris</taxon>
    </lineage>
</organism>
<proteinExistence type="predicted"/>
<name>W6Y759_COCC2</name>
<keyword evidence="3" id="KW-1185">Reference proteome</keyword>
<feature type="region of interest" description="Disordered" evidence="1">
    <location>
        <begin position="1"/>
        <end position="41"/>
    </location>
</feature>
<feature type="compositionally biased region" description="Low complexity" evidence="1">
    <location>
        <begin position="21"/>
        <end position="36"/>
    </location>
</feature>
<accession>W6Y759</accession>